<reference evidence="1" key="1">
    <citation type="journal article" date="2015" name="Nature">
        <title>Complex archaea that bridge the gap between prokaryotes and eukaryotes.</title>
        <authorList>
            <person name="Spang A."/>
            <person name="Saw J.H."/>
            <person name="Jorgensen S.L."/>
            <person name="Zaremba-Niedzwiedzka K."/>
            <person name="Martijn J."/>
            <person name="Lind A.E."/>
            <person name="van Eijk R."/>
            <person name="Schleper C."/>
            <person name="Guy L."/>
            <person name="Ettema T.J."/>
        </authorList>
    </citation>
    <scope>NUCLEOTIDE SEQUENCE</scope>
</reference>
<dbReference type="EMBL" id="LAZR01034122">
    <property type="protein sequence ID" value="KKL46198.1"/>
    <property type="molecule type" value="Genomic_DNA"/>
</dbReference>
<dbReference type="AlphaFoldDB" id="A0A0F9C9Y3"/>
<sequence length="26" mass="2969">MEIGTIYFDPKFVEQAKAGKWPSARV</sequence>
<name>A0A0F9C9Y3_9ZZZZ</name>
<feature type="non-terminal residue" evidence="1">
    <location>
        <position position="26"/>
    </location>
</feature>
<organism evidence="1">
    <name type="scientific">marine sediment metagenome</name>
    <dbReference type="NCBI Taxonomy" id="412755"/>
    <lineage>
        <taxon>unclassified sequences</taxon>
        <taxon>metagenomes</taxon>
        <taxon>ecological metagenomes</taxon>
    </lineage>
</organism>
<protein>
    <submittedName>
        <fullName evidence="1">Uncharacterized protein</fullName>
    </submittedName>
</protein>
<gene>
    <name evidence="1" type="ORF">LCGC14_2347980</name>
</gene>
<accession>A0A0F9C9Y3</accession>
<comment type="caution">
    <text evidence="1">The sequence shown here is derived from an EMBL/GenBank/DDBJ whole genome shotgun (WGS) entry which is preliminary data.</text>
</comment>
<proteinExistence type="predicted"/>
<evidence type="ECO:0000313" key="1">
    <source>
        <dbReference type="EMBL" id="KKL46198.1"/>
    </source>
</evidence>